<feature type="domain" description="NFACT RNA-binding" evidence="1">
    <location>
        <begin position="19"/>
        <end position="115"/>
    </location>
</feature>
<dbReference type="GO" id="GO:0043023">
    <property type="term" value="F:ribosomal large subunit binding"/>
    <property type="evidence" value="ECO:0007669"/>
    <property type="project" value="TreeGrafter"/>
</dbReference>
<dbReference type="Pfam" id="PF05670">
    <property type="entry name" value="NFACT-R_1"/>
    <property type="match status" value="1"/>
</dbReference>
<dbReference type="GO" id="GO:0072344">
    <property type="term" value="P:rescue of stalled ribosome"/>
    <property type="evidence" value="ECO:0007669"/>
    <property type="project" value="TreeGrafter"/>
</dbReference>
<dbReference type="PANTHER" id="PTHR15239:SF6">
    <property type="entry name" value="RIBOSOME QUALITY CONTROL COMPLEX SUBUNIT NEMF"/>
    <property type="match status" value="1"/>
</dbReference>
<dbReference type="Proteomes" id="UP000663720">
    <property type="component" value="Chromosome"/>
</dbReference>
<dbReference type="AlphaFoldDB" id="A0A975GIC8"/>
<dbReference type="GO" id="GO:1990112">
    <property type="term" value="C:RQC complex"/>
    <property type="evidence" value="ECO:0007669"/>
    <property type="project" value="TreeGrafter"/>
</dbReference>
<dbReference type="RefSeq" id="WP_207688170.1">
    <property type="nucleotide sequence ID" value="NZ_CP061799.1"/>
</dbReference>
<keyword evidence="3" id="KW-1185">Reference proteome</keyword>
<evidence type="ECO:0000259" key="1">
    <source>
        <dbReference type="Pfam" id="PF05670"/>
    </source>
</evidence>
<dbReference type="PANTHER" id="PTHR15239">
    <property type="entry name" value="NUCLEAR EXPORT MEDIATOR FACTOR NEMF"/>
    <property type="match status" value="1"/>
</dbReference>
<proteinExistence type="predicted"/>
<protein>
    <submittedName>
        <fullName evidence="2">RNA binding domain-containing protein, DUF814</fullName>
    </submittedName>
</protein>
<evidence type="ECO:0000313" key="2">
    <source>
        <dbReference type="EMBL" id="QTA82214.1"/>
    </source>
</evidence>
<dbReference type="KEGG" id="dli:dnl_45870"/>
<dbReference type="EMBL" id="CP061799">
    <property type="protein sequence ID" value="QTA82214.1"/>
    <property type="molecule type" value="Genomic_DNA"/>
</dbReference>
<dbReference type="InterPro" id="IPR051608">
    <property type="entry name" value="RQC_Subunit_NEMF"/>
</dbReference>
<dbReference type="InterPro" id="IPR008532">
    <property type="entry name" value="NFACT_RNA-bd"/>
</dbReference>
<sequence>MKKQFTGDQPRLYEYELAGGWQVLAGKTDEDNDRLSIKLARPDDWWFHIRGMPGSHVVLRAKSDENPDKDTIKQAAAIAAYHSKAKNGGVSAVSCTQARYVTKPRGARPGSVHIRKESIIKVRPGLPVTAGN</sequence>
<organism evidence="2 3">
    <name type="scientific">Desulfonema limicola</name>
    <dbReference type="NCBI Taxonomy" id="45656"/>
    <lineage>
        <taxon>Bacteria</taxon>
        <taxon>Pseudomonadati</taxon>
        <taxon>Thermodesulfobacteriota</taxon>
        <taxon>Desulfobacteria</taxon>
        <taxon>Desulfobacterales</taxon>
        <taxon>Desulfococcaceae</taxon>
        <taxon>Desulfonema</taxon>
    </lineage>
</organism>
<reference evidence="2" key="1">
    <citation type="journal article" date="2021" name="Microb. Physiol.">
        <title>Proteogenomic Insights into the Physiology of Marine, Sulfate-Reducing, Filamentous Desulfonema limicola and Desulfonema magnum.</title>
        <authorList>
            <person name="Schnaars V."/>
            <person name="Wohlbrand L."/>
            <person name="Scheve S."/>
            <person name="Hinrichs C."/>
            <person name="Reinhardt R."/>
            <person name="Rabus R."/>
        </authorList>
    </citation>
    <scope>NUCLEOTIDE SEQUENCE</scope>
    <source>
        <strain evidence="2">5ac10</strain>
    </source>
</reference>
<gene>
    <name evidence="2" type="ORF">dnl_45870</name>
</gene>
<name>A0A975GIC8_9BACT</name>
<evidence type="ECO:0000313" key="3">
    <source>
        <dbReference type="Proteomes" id="UP000663720"/>
    </source>
</evidence>
<dbReference type="GO" id="GO:0000049">
    <property type="term" value="F:tRNA binding"/>
    <property type="evidence" value="ECO:0007669"/>
    <property type="project" value="TreeGrafter"/>
</dbReference>
<accession>A0A975GIC8</accession>